<organism evidence="1 2">
    <name type="scientific">Caerostris extrusa</name>
    <name type="common">Bark spider</name>
    <name type="synonym">Caerostris bankana</name>
    <dbReference type="NCBI Taxonomy" id="172846"/>
    <lineage>
        <taxon>Eukaryota</taxon>
        <taxon>Metazoa</taxon>
        <taxon>Ecdysozoa</taxon>
        <taxon>Arthropoda</taxon>
        <taxon>Chelicerata</taxon>
        <taxon>Arachnida</taxon>
        <taxon>Araneae</taxon>
        <taxon>Araneomorphae</taxon>
        <taxon>Entelegynae</taxon>
        <taxon>Araneoidea</taxon>
        <taxon>Araneidae</taxon>
        <taxon>Caerostris</taxon>
    </lineage>
</organism>
<gene>
    <name evidence="1" type="ORF">CEXT_63531</name>
</gene>
<evidence type="ECO:0000313" key="2">
    <source>
        <dbReference type="Proteomes" id="UP001054945"/>
    </source>
</evidence>
<comment type="caution">
    <text evidence="1">The sequence shown here is derived from an EMBL/GenBank/DDBJ whole genome shotgun (WGS) entry which is preliminary data.</text>
</comment>
<accession>A0AAV4TGG8</accession>
<proteinExistence type="predicted"/>
<sequence length="136" mass="15726">MADSGTPAHVLGYLRQGKKKKEQLSTFHRAKWKNKLPVTPSREITRKTALLGAKWTDRYIKDIRRQVERKNITLKLTYCNILLKKSHHHRENIQSALHGVAHRLINLHSPPLFVFGGLHRSSSISIFHHMLSVLHC</sequence>
<reference evidence="1 2" key="1">
    <citation type="submission" date="2021-06" db="EMBL/GenBank/DDBJ databases">
        <title>Caerostris extrusa draft genome.</title>
        <authorList>
            <person name="Kono N."/>
            <person name="Arakawa K."/>
        </authorList>
    </citation>
    <scope>NUCLEOTIDE SEQUENCE [LARGE SCALE GENOMIC DNA]</scope>
</reference>
<dbReference type="Proteomes" id="UP001054945">
    <property type="component" value="Unassembled WGS sequence"/>
</dbReference>
<dbReference type="EMBL" id="BPLR01011155">
    <property type="protein sequence ID" value="GIY44526.1"/>
    <property type="molecule type" value="Genomic_DNA"/>
</dbReference>
<dbReference type="AlphaFoldDB" id="A0AAV4TGG8"/>
<keyword evidence="2" id="KW-1185">Reference proteome</keyword>
<evidence type="ECO:0000313" key="1">
    <source>
        <dbReference type="EMBL" id="GIY44526.1"/>
    </source>
</evidence>
<name>A0AAV4TGG8_CAEEX</name>
<protein>
    <submittedName>
        <fullName evidence="1">Uncharacterized protein</fullName>
    </submittedName>
</protein>